<evidence type="ECO:0000313" key="2">
    <source>
        <dbReference type="EMBL" id="KAG0658778.1"/>
    </source>
</evidence>
<name>A0A9P6W0B0_RHOMI</name>
<evidence type="ECO:0000313" key="3">
    <source>
        <dbReference type="Proteomes" id="UP000777482"/>
    </source>
</evidence>
<feature type="region of interest" description="Disordered" evidence="1">
    <location>
        <begin position="282"/>
        <end position="305"/>
    </location>
</feature>
<evidence type="ECO:0000256" key="1">
    <source>
        <dbReference type="SAM" id="MobiDB-lite"/>
    </source>
</evidence>
<proteinExistence type="predicted"/>
<sequence>MSSHNRTHNPLVRSAGLDAGRQNRVLPLPTQSIPDQQSHKSWDIFSKDPVSKSRTVEPPYSVAPPRRALDPLSSNYREEIARLNLPGRMSGAPAEQAFLIARQQGLHTAIEDFLRWFAVKMQGPEQAELPLHDIFAAPVLRVNTPKEKERSPLQPVFFENGRWRPEWFSAEQRHNQRQAVVAGPSPMAAVPLSLKDTILPRFDAWKRGDYAFDGQAYVWDSQKDVDFKWVDNPDRRAPPQEMAYNVTLRRRSEAPGCFAVLGVYTVVFSVALRDTLTRAQQAQHAPSARNDTNRVSAHQVLHSKN</sequence>
<comment type="caution">
    <text evidence="2">The sequence shown here is derived from an EMBL/GenBank/DDBJ whole genome shotgun (WGS) entry which is preliminary data.</text>
</comment>
<dbReference type="AlphaFoldDB" id="A0A9P6W0B0"/>
<feature type="compositionally biased region" description="Basic and acidic residues" evidence="1">
    <location>
        <begin position="37"/>
        <end position="55"/>
    </location>
</feature>
<feature type="compositionally biased region" description="Polar residues" evidence="1">
    <location>
        <begin position="282"/>
        <end position="296"/>
    </location>
</feature>
<accession>A0A9P6W0B0</accession>
<dbReference type="EMBL" id="PUHQ01000062">
    <property type="protein sequence ID" value="KAG0658778.1"/>
    <property type="molecule type" value="Genomic_DNA"/>
</dbReference>
<protein>
    <submittedName>
        <fullName evidence="2">Uncharacterized protein</fullName>
    </submittedName>
</protein>
<keyword evidence="3" id="KW-1185">Reference proteome</keyword>
<gene>
    <name evidence="2" type="ORF">C6P46_005643</name>
</gene>
<feature type="region of interest" description="Disordered" evidence="1">
    <location>
        <begin position="1"/>
        <end position="68"/>
    </location>
</feature>
<organism evidence="2 3">
    <name type="scientific">Rhodotorula mucilaginosa</name>
    <name type="common">Yeast</name>
    <name type="synonym">Rhodotorula rubra</name>
    <dbReference type="NCBI Taxonomy" id="5537"/>
    <lineage>
        <taxon>Eukaryota</taxon>
        <taxon>Fungi</taxon>
        <taxon>Dikarya</taxon>
        <taxon>Basidiomycota</taxon>
        <taxon>Pucciniomycotina</taxon>
        <taxon>Microbotryomycetes</taxon>
        <taxon>Sporidiobolales</taxon>
        <taxon>Sporidiobolaceae</taxon>
        <taxon>Rhodotorula</taxon>
    </lineage>
</organism>
<dbReference type="Proteomes" id="UP000777482">
    <property type="component" value="Unassembled WGS sequence"/>
</dbReference>
<reference evidence="2 3" key="1">
    <citation type="submission" date="2020-11" db="EMBL/GenBank/DDBJ databases">
        <title>Kefir isolates.</title>
        <authorList>
            <person name="Marcisauskas S."/>
            <person name="Kim Y."/>
            <person name="Blasche S."/>
        </authorList>
    </citation>
    <scope>NUCLEOTIDE SEQUENCE [LARGE SCALE GENOMIC DNA]</scope>
    <source>
        <strain evidence="2 3">KR</strain>
    </source>
</reference>